<keyword evidence="2" id="KW-0488">Methylation</keyword>
<dbReference type="InterPro" id="IPR000597">
    <property type="entry name" value="Ribosomal_uL3"/>
</dbReference>
<dbReference type="KEGG" id="cip:FZC35_02810"/>
<evidence type="ECO:0000256" key="7">
    <source>
        <dbReference type="NCBIfam" id="TIGR03625"/>
    </source>
</evidence>
<dbReference type="RefSeq" id="WP_148981126.1">
    <property type="nucleotide sequence ID" value="NZ_CP043315.1"/>
</dbReference>
<dbReference type="PANTHER" id="PTHR11229">
    <property type="entry name" value="50S RIBOSOMAL PROTEIN L3"/>
    <property type="match status" value="1"/>
</dbReference>
<protein>
    <recommendedName>
        <fullName evidence="7">50S ribosomal protein L3</fullName>
    </recommendedName>
</protein>
<sequence>MKNFGLLCRKMGMSQVICDGKFLPLTLLYIESPVVIGFKTMERDGYSAILVGFGHSKLKHWNKSQHVLCQHEERIFEKIKEFRVDDVERFSIGQEIVIKDFFGENDLVSVQGITLGRGFSGGIKRHGFKGLRASHGVSVSHRSIGSTGSRTPSRVWKGKKMPGRYGCETVTIKNVKVKYIEEQTSLMTEKPGSIIGVYGAVPGSKGSFCSIYRSERNRI</sequence>
<dbReference type="GO" id="GO:0022625">
    <property type="term" value="C:cytosolic large ribosomal subunit"/>
    <property type="evidence" value="ECO:0007669"/>
    <property type="project" value="TreeGrafter"/>
</dbReference>
<evidence type="ECO:0000256" key="6">
    <source>
        <dbReference type="ARBA" id="ARBA00023274"/>
    </source>
</evidence>
<evidence type="ECO:0000256" key="4">
    <source>
        <dbReference type="ARBA" id="ARBA00022884"/>
    </source>
</evidence>
<evidence type="ECO:0000256" key="2">
    <source>
        <dbReference type="ARBA" id="ARBA00022481"/>
    </source>
</evidence>
<dbReference type="AlphaFoldDB" id="A0A5C0UET0"/>
<dbReference type="GO" id="GO:0006412">
    <property type="term" value="P:translation"/>
    <property type="evidence" value="ECO:0007669"/>
    <property type="project" value="UniProtKB-UniRule"/>
</dbReference>
<dbReference type="InterPro" id="IPR019927">
    <property type="entry name" value="Ribosomal_uL3_bac/org-type"/>
</dbReference>
<dbReference type="InterPro" id="IPR009000">
    <property type="entry name" value="Transl_B-barrel_sf"/>
</dbReference>
<evidence type="ECO:0000256" key="1">
    <source>
        <dbReference type="ARBA" id="ARBA00006540"/>
    </source>
</evidence>
<keyword evidence="6" id="KW-0687">Ribonucleoprotein</keyword>
<keyword evidence="9" id="KW-1185">Reference proteome</keyword>
<proteinExistence type="inferred from homology"/>
<keyword evidence="3" id="KW-0699">rRNA-binding</keyword>
<dbReference type="OrthoDB" id="9806135at2"/>
<keyword evidence="5 8" id="KW-0689">Ribosomal protein</keyword>
<dbReference type="GO" id="GO:0019843">
    <property type="term" value="F:rRNA binding"/>
    <property type="evidence" value="ECO:0007669"/>
    <property type="project" value="UniProtKB-KW"/>
</dbReference>
<dbReference type="Proteomes" id="UP000325155">
    <property type="component" value="Chromosome"/>
</dbReference>
<reference evidence="8 9" key="1">
    <citation type="submission" date="2019-08" db="EMBL/GenBank/DDBJ databases">
        <title>Highly reduced genomes of protist endosymbionts show evolutionary convergence.</title>
        <authorList>
            <person name="George E."/>
            <person name="Husnik F."/>
            <person name="Tashyreva D."/>
            <person name="Prokopchuk G."/>
            <person name="Horak A."/>
            <person name="Kwong W.K."/>
            <person name="Lukes J."/>
            <person name="Keeling P.J."/>
        </authorList>
    </citation>
    <scope>NUCLEOTIDE SEQUENCE [LARGE SCALE GENOMIC DNA]</scope>
    <source>
        <strain evidence="8">1605</strain>
    </source>
</reference>
<dbReference type="FunFam" id="2.40.30.10:FF:000004">
    <property type="entry name" value="50S ribosomal protein L3"/>
    <property type="match status" value="1"/>
</dbReference>
<accession>A0A5C0UET0</accession>
<dbReference type="EMBL" id="CP043315">
    <property type="protein sequence ID" value="QEK38279.1"/>
    <property type="molecule type" value="Genomic_DNA"/>
</dbReference>
<gene>
    <name evidence="8" type="primary">rplC</name>
    <name evidence="8" type="ORF">FZC35_02810</name>
</gene>
<comment type="similarity">
    <text evidence="1">Belongs to the universal ribosomal protein uL3 family.</text>
</comment>
<evidence type="ECO:0000313" key="9">
    <source>
        <dbReference type="Proteomes" id="UP000325155"/>
    </source>
</evidence>
<organism evidence="8 9">
    <name type="scientific">Candidatus Cytomitobacter indipagum</name>
    <dbReference type="NCBI Taxonomy" id="2601575"/>
    <lineage>
        <taxon>Bacteria</taxon>
        <taxon>Pseudomonadati</taxon>
        <taxon>Pseudomonadota</taxon>
        <taxon>Alphaproteobacteria</taxon>
        <taxon>Holosporales</taxon>
        <taxon>Holosporaceae</taxon>
        <taxon>Candidatus Cytomitobacter</taxon>
    </lineage>
</organism>
<dbReference type="Gene3D" id="2.40.30.10">
    <property type="entry name" value="Translation factors"/>
    <property type="match status" value="1"/>
</dbReference>
<dbReference type="NCBIfam" id="TIGR03625">
    <property type="entry name" value="L3_bact"/>
    <property type="match status" value="1"/>
</dbReference>
<dbReference type="GO" id="GO:0003735">
    <property type="term" value="F:structural constituent of ribosome"/>
    <property type="evidence" value="ECO:0007669"/>
    <property type="project" value="UniProtKB-UniRule"/>
</dbReference>
<evidence type="ECO:0000256" key="3">
    <source>
        <dbReference type="ARBA" id="ARBA00022730"/>
    </source>
</evidence>
<keyword evidence="4" id="KW-0694">RNA-binding</keyword>
<evidence type="ECO:0000256" key="5">
    <source>
        <dbReference type="ARBA" id="ARBA00022980"/>
    </source>
</evidence>
<dbReference type="Gene3D" id="3.30.160.810">
    <property type="match status" value="1"/>
</dbReference>
<dbReference type="PANTHER" id="PTHR11229:SF16">
    <property type="entry name" value="LARGE RIBOSOMAL SUBUNIT PROTEIN UL3C"/>
    <property type="match status" value="1"/>
</dbReference>
<dbReference type="SUPFAM" id="SSF50447">
    <property type="entry name" value="Translation proteins"/>
    <property type="match status" value="1"/>
</dbReference>
<name>A0A5C0UET0_9PROT</name>
<evidence type="ECO:0000313" key="8">
    <source>
        <dbReference type="EMBL" id="QEK38279.1"/>
    </source>
</evidence>
<dbReference type="Pfam" id="PF00297">
    <property type="entry name" value="Ribosomal_L3"/>
    <property type="match status" value="1"/>
</dbReference>